<dbReference type="AlphaFoldDB" id="A0A2G9TDL1"/>
<feature type="region of interest" description="Disordered" evidence="2">
    <location>
        <begin position="1"/>
        <end position="64"/>
    </location>
</feature>
<dbReference type="InterPro" id="IPR008160">
    <property type="entry name" value="Collagen"/>
</dbReference>
<dbReference type="PANTHER" id="PTHR24637:SF421">
    <property type="entry name" value="CUTICLE COLLAGEN DPY-2"/>
    <property type="match status" value="1"/>
</dbReference>
<dbReference type="EMBL" id="KZ383435">
    <property type="protein sequence ID" value="PIO55958.1"/>
    <property type="molecule type" value="Genomic_DNA"/>
</dbReference>
<evidence type="ECO:0000256" key="2">
    <source>
        <dbReference type="SAM" id="MobiDB-lite"/>
    </source>
</evidence>
<dbReference type="Proteomes" id="UP000230423">
    <property type="component" value="Unassembled WGS sequence"/>
</dbReference>
<sequence length="265" mass="26998">MPASARLDILSLKPPTTTSAAPSVLPSMDQDEKIPNQDSDMTGDGELVDERTNPQVPASEDQRGMIRIRPAITVSRVAEKVDFESDHTSQLCKECPQGEDGPKGLKGEPGTPGPPGIPGSRGLNGLPGIAGSRGVRGPPGLPGMPGIEGDPGEIPTVEPPIPGEPGLPGGNLFNAQYTAQLQLPGPRGPVGKSGKPAMETENMSGMKGLHGSPGVDGAPGPQGEPGIRGAVGPPGGAGMCPTYCAVDGGVFVEQDRGRFNGFSKH</sequence>
<dbReference type="GO" id="GO:0005581">
    <property type="term" value="C:collagen trimer"/>
    <property type="evidence" value="ECO:0007669"/>
    <property type="project" value="UniProtKB-KW"/>
</dbReference>
<dbReference type="PANTHER" id="PTHR24637">
    <property type="entry name" value="COLLAGEN"/>
    <property type="match status" value="1"/>
</dbReference>
<keyword evidence="4" id="KW-1185">Reference proteome</keyword>
<dbReference type="OrthoDB" id="5876576at2759"/>
<evidence type="ECO:0000313" key="3">
    <source>
        <dbReference type="EMBL" id="PIO55958.1"/>
    </source>
</evidence>
<protein>
    <submittedName>
        <fullName evidence="3">Collagen triple helix repeat protein</fullName>
    </submittedName>
</protein>
<organism evidence="3 4">
    <name type="scientific">Teladorsagia circumcincta</name>
    <name type="common">Brown stomach worm</name>
    <name type="synonym">Ostertagia circumcincta</name>
    <dbReference type="NCBI Taxonomy" id="45464"/>
    <lineage>
        <taxon>Eukaryota</taxon>
        <taxon>Metazoa</taxon>
        <taxon>Ecdysozoa</taxon>
        <taxon>Nematoda</taxon>
        <taxon>Chromadorea</taxon>
        <taxon>Rhabditida</taxon>
        <taxon>Rhabditina</taxon>
        <taxon>Rhabditomorpha</taxon>
        <taxon>Strongyloidea</taxon>
        <taxon>Trichostrongylidae</taxon>
        <taxon>Teladorsagia</taxon>
    </lineage>
</organism>
<dbReference type="Pfam" id="PF01391">
    <property type="entry name" value="Collagen"/>
    <property type="match status" value="1"/>
</dbReference>
<evidence type="ECO:0000256" key="1">
    <source>
        <dbReference type="ARBA" id="ARBA00022737"/>
    </source>
</evidence>
<name>A0A2G9TDL1_TELCI</name>
<gene>
    <name evidence="3" type="ORF">TELCIR_22651</name>
</gene>
<proteinExistence type="predicted"/>
<feature type="region of interest" description="Disordered" evidence="2">
    <location>
        <begin position="85"/>
        <end position="157"/>
    </location>
</feature>
<evidence type="ECO:0000313" key="4">
    <source>
        <dbReference type="Proteomes" id="UP000230423"/>
    </source>
</evidence>
<keyword evidence="1" id="KW-0677">Repeat</keyword>
<accession>A0A2G9TDL1</accession>
<keyword evidence="3" id="KW-0176">Collagen</keyword>
<reference evidence="3 4" key="1">
    <citation type="submission" date="2015-09" db="EMBL/GenBank/DDBJ databases">
        <title>Draft genome of the parasitic nematode Teladorsagia circumcincta isolate WARC Sus (inbred).</title>
        <authorList>
            <person name="Mitreva M."/>
        </authorList>
    </citation>
    <scope>NUCLEOTIDE SEQUENCE [LARGE SCALE GENOMIC DNA]</scope>
    <source>
        <strain evidence="3 4">S</strain>
    </source>
</reference>